<dbReference type="InterPro" id="IPR022816">
    <property type="entry name" value="Condensin_barren_su2"/>
</dbReference>
<keyword evidence="12" id="KW-1185">Reference proteome</keyword>
<keyword evidence="5" id="KW-0158">Chromosome</keyword>
<evidence type="ECO:0000256" key="6">
    <source>
        <dbReference type="ARBA" id="ARBA00022490"/>
    </source>
</evidence>
<dbReference type="PANTHER" id="PTHR13108:SF9">
    <property type="entry name" value="CONDENSIN COMPLEX SUBUNIT 2"/>
    <property type="match status" value="1"/>
</dbReference>
<dbReference type="Proteomes" id="UP001479436">
    <property type="component" value="Unassembled WGS sequence"/>
</dbReference>
<keyword evidence="9" id="KW-0226">DNA condensation</keyword>
<evidence type="ECO:0000256" key="10">
    <source>
        <dbReference type="ARBA" id="ARBA00023306"/>
    </source>
</evidence>
<organism evidence="11 12">
    <name type="scientific">Basidiobolus ranarum</name>
    <dbReference type="NCBI Taxonomy" id="34480"/>
    <lineage>
        <taxon>Eukaryota</taxon>
        <taxon>Fungi</taxon>
        <taxon>Fungi incertae sedis</taxon>
        <taxon>Zoopagomycota</taxon>
        <taxon>Entomophthoromycotina</taxon>
        <taxon>Basidiobolomycetes</taxon>
        <taxon>Basidiobolales</taxon>
        <taxon>Basidiobolaceae</taxon>
        <taxon>Basidiobolus</taxon>
    </lineage>
</organism>
<sequence length="297" mass="33619">MANNGDVIYSYFDNAFLKNWAGPAHWKLQRLSKRNSELPGEKQKKMQEKPFQVDFISSQNIDERQLFTKCNNTMLAKPSEKSAAKTLLPDDMQFSSKNLLTLFIKPQISMLTKKRCVFDSNGDLKGAVFGEEKAGLELSFNQGIKVQGQIAMQVSSNFYNDLDEDGGLPFPNVYTGVDIGEQLVTQPKLIKAAHLNYAKTAKKVDVKMLKDNIWKGLVAEESSEFENMEESEERKVGVQKFTDVITTLKQAYPQNKLQDISISFCFICLLHLANEKNLDISNDETLNDLIVRQNDAE</sequence>
<dbReference type="Pfam" id="PF05786">
    <property type="entry name" value="Cnd2"/>
    <property type="match status" value="2"/>
</dbReference>
<keyword evidence="6" id="KW-0963">Cytoplasm</keyword>
<gene>
    <name evidence="11" type="ORF">K7432_012479</name>
</gene>
<evidence type="ECO:0000313" key="12">
    <source>
        <dbReference type="Proteomes" id="UP001479436"/>
    </source>
</evidence>
<evidence type="ECO:0000256" key="9">
    <source>
        <dbReference type="ARBA" id="ARBA00023067"/>
    </source>
</evidence>
<comment type="subcellular location">
    <subcellularLocation>
        <location evidence="1">Chromosome</location>
    </subcellularLocation>
    <subcellularLocation>
        <location evidence="2">Cytoplasm</location>
    </subcellularLocation>
</comment>
<evidence type="ECO:0000256" key="2">
    <source>
        <dbReference type="ARBA" id="ARBA00004496"/>
    </source>
</evidence>
<comment type="similarity">
    <text evidence="3">Belongs to the CND2 (condensin subunit 2) family.</text>
</comment>
<proteinExistence type="inferred from homology"/>
<evidence type="ECO:0000256" key="5">
    <source>
        <dbReference type="ARBA" id="ARBA00022454"/>
    </source>
</evidence>
<dbReference type="EMBL" id="JASJQH010001091">
    <property type="protein sequence ID" value="KAK9762104.1"/>
    <property type="molecule type" value="Genomic_DNA"/>
</dbReference>
<evidence type="ECO:0000256" key="8">
    <source>
        <dbReference type="ARBA" id="ARBA00022776"/>
    </source>
</evidence>
<evidence type="ECO:0000256" key="1">
    <source>
        <dbReference type="ARBA" id="ARBA00004286"/>
    </source>
</evidence>
<name>A0ABR2WKU7_9FUNG</name>
<keyword evidence="10" id="KW-0131">Cell cycle</keyword>
<keyword evidence="8" id="KW-0498">Mitosis</keyword>
<dbReference type="PANTHER" id="PTHR13108">
    <property type="entry name" value="CONDENSIN COMPLEX SUBUNIT 2"/>
    <property type="match status" value="1"/>
</dbReference>
<evidence type="ECO:0000256" key="4">
    <source>
        <dbReference type="ARBA" id="ARBA00016065"/>
    </source>
</evidence>
<accession>A0ABR2WKU7</accession>
<evidence type="ECO:0000256" key="3">
    <source>
        <dbReference type="ARBA" id="ARBA00009471"/>
    </source>
</evidence>
<comment type="caution">
    <text evidence="11">The sequence shown here is derived from an EMBL/GenBank/DDBJ whole genome shotgun (WGS) entry which is preliminary data.</text>
</comment>
<reference evidence="11 12" key="1">
    <citation type="submission" date="2023-04" db="EMBL/GenBank/DDBJ databases">
        <title>Genome of Basidiobolus ranarum AG-B5.</title>
        <authorList>
            <person name="Stajich J.E."/>
            <person name="Carter-House D."/>
            <person name="Gryganskyi A."/>
        </authorList>
    </citation>
    <scope>NUCLEOTIDE SEQUENCE [LARGE SCALE GENOMIC DNA]</scope>
    <source>
        <strain evidence="11 12">AG-B5</strain>
    </source>
</reference>
<keyword evidence="7" id="KW-0132">Cell division</keyword>
<evidence type="ECO:0000313" key="11">
    <source>
        <dbReference type="EMBL" id="KAK9762104.1"/>
    </source>
</evidence>
<evidence type="ECO:0000256" key="7">
    <source>
        <dbReference type="ARBA" id="ARBA00022618"/>
    </source>
</evidence>
<protein>
    <recommendedName>
        <fullName evidence="4">Condensin complex subunit 2</fullName>
    </recommendedName>
</protein>